<feature type="domain" description="Uracil-DNA glycosylase-like" evidence="8">
    <location>
        <begin position="106"/>
        <end position="256"/>
    </location>
</feature>
<dbReference type="HOGENOM" id="CLU_044815_1_0_5"/>
<gene>
    <name evidence="9" type="ORF">lam_215</name>
</gene>
<accession>U6B4N6</accession>
<proteinExistence type="predicted"/>
<evidence type="ECO:0000256" key="1">
    <source>
        <dbReference type="ARBA" id="ARBA00022485"/>
    </source>
</evidence>
<dbReference type="InterPro" id="IPR005122">
    <property type="entry name" value="Uracil-DNA_glycosylase-like"/>
</dbReference>
<sequence>MTYVEKLSRAEMLTTALFYADSGVHWLFENSNDKENETIIVNIENEQDSFVKSTSKSINADLNINDSVIEKAYSITESATSLHELKLLLSSFNDCKLLHTARTTICADQEYAKDVMIIGYTPSDIDDINGKPFSGKTGDMLNEILKSIKINREETCISMISPWRPPGNRKLSTIEIEICRPIIIKQIELAAPKIILLLGKDTKKIFFKKDKTYNNNLDNYNKIIVKNKEIPTISIAHPQEMIEHTYFKKDAWISLIEFKKKIESIKKI</sequence>
<dbReference type="SMART" id="SM00986">
    <property type="entry name" value="UDG"/>
    <property type="match status" value="1"/>
</dbReference>
<keyword evidence="10" id="KW-1185">Reference proteome</keyword>
<dbReference type="SUPFAM" id="SSF52141">
    <property type="entry name" value="Uracil-DNA glycosylase-like"/>
    <property type="match status" value="1"/>
</dbReference>
<dbReference type="PANTHER" id="PTHR33693">
    <property type="entry name" value="TYPE-5 URACIL-DNA GLYCOSYLASE"/>
    <property type="match status" value="1"/>
</dbReference>
<evidence type="ECO:0000313" key="9">
    <source>
        <dbReference type="EMBL" id="AHA27588.1"/>
    </source>
</evidence>
<keyword evidence="2" id="KW-0479">Metal-binding</keyword>
<dbReference type="GO" id="GO:0097506">
    <property type="term" value="F:deaminated base DNA N-glycosylase activity"/>
    <property type="evidence" value="ECO:0007669"/>
    <property type="project" value="UniProtKB-ARBA"/>
</dbReference>
<dbReference type="STRING" id="1261131.lam_215"/>
<evidence type="ECO:0000256" key="5">
    <source>
        <dbReference type="ARBA" id="ARBA00023004"/>
    </source>
</evidence>
<keyword evidence="7" id="KW-0234">DNA repair</keyword>
<dbReference type="Proteomes" id="UP000017862">
    <property type="component" value="Chromosome"/>
</dbReference>
<dbReference type="SMART" id="SM00987">
    <property type="entry name" value="UreE_C"/>
    <property type="match status" value="1"/>
</dbReference>
<dbReference type="PANTHER" id="PTHR33693:SF1">
    <property type="entry name" value="TYPE-4 URACIL-DNA GLYCOSYLASE"/>
    <property type="match status" value="1"/>
</dbReference>
<evidence type="ECO:0000256" key="7">
    <source>
        <dbReference type="ARBA" id="ARBA00023204"/>
    </source>
</evidence>
<dbReference type="PATRIC" id="fig|1261131.3.peg.204"/>
<dbReference type="GO" id="GO:0051539">
    <property type="term" value="F:4 iron, 4 sulfur cluster binding"/>
    <property type="evidence" value="ECO:0007669"/>
    <property type="project" value="UniProtKB-KW"/>
</dbReference>
<keyword evidence="1" id="KW-0004">4Fe-4S</keyword>
<evidence type="ECO:0000256" key="6">
    <source>
        <dbReference type="ARBA" id="ARBA00023014"/>
    </source>
</evidence>
<evidence type="ECO:0000256" key="4">
    <source>
        <dbReference type="ARBA" id="ARBA00022801"/>
    </source>
</evidence>
<dbReference type="GO" id="GO:0046872">
    <property type="term" value="F:metal ion binding"/>
    <property type="evidence" value="ECO:0007669"/>
    <property type="project" value="UniProtKB-KW"/>
</dbReference>
<protein>
    <submittedName>
        <fullName evidence="9">Uracil-DNA glycosylase</fullName>
    </submittedName>
</protein>
<dbReference type="RefSeq" id="WP_007556703.1">
    <property type="nucleotide sequence ID" value="NC_022793.1"/>
</dbReference>
<keyword evidence="6" id="KW-0411">Iron-sulfur</keyword>
<dbReference type="CDD" id="cd10030">
    <property type="entry name" value="UDG-F4_TTUDGA_SPO1dp_like"/>
    <property type="match status" value="1"/>
</dbReference>
<dbReference type="EMBL" id="CP006604">
    <property type="protein sequence ID" value="AHA27588.1"/>
    <property type="molecule type" value="Genomic_DNA"/>
</dbReference>
<name>U6B4N6_9HYPH</name>
<keyword evidence="5" id="KW-0408">Iron</keyword>
<evidence type="ECO:0000259" key="8">
    <source>
        <dbReference type="SMART" id="SM00986"/>
    </source>
</evidence>
<dbReference type="AlphaFoldDB" id="U6B4N6"/>
<keyword evidence="3" id="KW-0227">DNA damage</keyword>
<keyword evidence="4" id="KW-0378">Hydrolase</keyword>
<dbReference type="InterPro" id="IPR051536">
    <property type="entry name" value="UDG_Type-4/5"/>
</dbReference>
<dbReference type="eggNOG" id="COG1573">
    <property type="taxonomic scope" value="Bacteria"/>
</dbReference>
<evidence type="ECO:0000313" key="10">
    <source>
        <dbReference type="Proteomes" id="UP000017862"/>
    </source>
</evidence>
<evidence type="ECO:0000256" key="2">
    <source>
        <dbReference type="ARBA" id="ARBA00022723"/>
    </source>
</evidence>
<dbReference type="Pfam" id="PF03167">
    <property type="entry name" value="UDG"/>
    <property type="match status" value="1"/>
</dbReference>
<reference evidence="9 10" key="1">
    <citation type="journal article" date="2014" name="Mol. Plant Microbe Interact.">
        <title>The complete genome sequence of Candidatus Liberibacter americanus, associated with citrus Huanglongbing.</title>
        <authorList>
            <person name="Wulff N.A."/>
            <person name="Zhang S."/>
            <person name="Setubal J.C."/>
            <person name="Almeida N.F."/>
            <person name="Martins E.C."/>
            <person name="Harakava R."/>
            <person name="Kumar D."/>
            <person name="Rangel L.T."/>
            <person name="Foissac X."/>
            <person name="Bove J."/>
            <person name="Gabriel D.W."/>
        </authorList>
    </citation>
    <scope>NUCLEOTIDE SEQUENCE [LARGE SCALE GENOMIC DNA]</scope>
    <source>
        <strain evidence="9 10">Sao Paulo</strain>
    </source>
</reference>
<dbReference type="KEGG" id="lar:lam_215"/>
<dbReference type="GO" id="GO:0006281">
    <property type="term" value="P:DNA repair"/>
    <property type="evidence" value="ECO:0007669"/>
    <property type="project" value="UniProtKB-KW"/>
</dbReference>
<organism evidence="9 10">
    <name type="scientific">Candidatus Liberibacter americanus str. Sao Paulo</name>
    <dbReference type="NCBI Taxonomy" id="1261131"/>
    <lineage>
        <taxon>Bacteria</taxon>
        <taxon>Pseudomonadati</taxon>
        <taxon>Pseudomonadota</taxon>
        <taxon>Alphaproteobacteria</taxon>
        <taxon>Hyphomicrobiales</taxon>
        <taxon>Rhizobiaceae</taxon>
        <taxon>Liberibacter</taxon>
    </lineage>
</organism>
<dbReference type="Gene3D" id="3.40.470.10">
    <property type="entry name" value="Uracil-DNA glycosylase-like domain"/>
    <property type="match status" value="1"/>
</dbReference>
<dbReference type="InterPro" id="IPR036895">
    <property type="entry name" value="Uracil-DNA_glycosylase-like_sf"/>
</dbReference>
<evidence type="ECO:0000256" key="3">
    <source>
        <dbReference type="ARBA" id="ARBA00022763"/>
    </source>
</evidence>